<accession>A0AAV7PTU2</accession>
<dbReference type="AlphaFoldDB" id="A0AAV7PTU2"/>
<gene>
    <name evidence="2" type="ORF">NDU88_007504</name>
</gene>
<comment type="caution">
    <text evidence="2">The sequence shown here is derived from an EMBL/GenBank/DDBJ whole genome shotgun (WGS) entry which is preliminary data.</text>
</comment>
<evidence type="ECO:0000256" key="1">
    <source>
        <dbReference type="SAM" id="MobiDB-lite"/>
    </source>
</evidence>
<name>A0AAV7PTU2_PLEWA</name>
<proteinExistence type="predicted"/>
<dbReference type="Proteomes" id="UP001066276">
    <property type="component" value="Chromosome 7"/>
</dbReference>
<keyword evidence="3" id="KW-1185">Reference proteome</keyword>
<dbReference type="EMBL" id="JANPWB010000011">
    <property type="protein sequence ID" value="KAJ1129133.1"/>
    <property type="molecule type" value="Genomic_DNA"/>
</dbReference>
<evidence type="ECO:0000313" key="2">
    <source>
        <dbReference type="EMBL" id="KAJ1129133.1"/>
    </source>
</evidence>
<evidence type="ECO:0000313" key="3">
    <source>
        <dbReference type="Proteomes" id="UP001066276"/>
    </source>
</evidence>
<organism evidence="2 3">
    <name type="scientific">Pleurodeles waltl</name>
    <name type="common">Iberian ribbed newt</name>
    <dbReference type="NCBI Taxonomy" id="8319"/>
    <lineage>
        <taxon>Eukaryota</taxon>
        <taxon>Metazoa</taxon>
        <taxon>Chordata</taxon>
        <taxon>Craniata</taxon>
        <taxon>Vertebrata</taxon>
        <taxon>Euteleostomi</taxon>
        <taxon>Amphibia</taxon>
        <taxon>Batrachia</taxon>
        <taxon>Caudata</taxon>
        <taxon>Salamandroidea</taxon>
        <taxon>Salamandridae</taxon>
        <taxon>Pleurodelinae</taxon>
        <taxon>Pleurodeles</taxon>
    </lineage>
</organism>
<feature type="region of interest" description="Disordered" evidence="1">
    <location>
        <begin position="1"/>
        <end position="54"/>
    </location>
</feature>
<reference evidence="2" key="1">
    <citation type="journal article" date="2022" name="bioRxiv">
        <title>Sequencing and chromosome-scale assembly of the giantPleurodeles waltlgenome.</title>
        <authorList>
            <person name="Brown T."/>
            <person name="Elewa A."/>
            <person name="Iarovenko S."/>
            <person name="Subramanian E."/>
            <person name="Araus A.J."/>
            <person name="Petzold A."/>
            <person name="Susuki M."/>
            <person name="Suzuki K.-i.T."/>
            <person name="Hayashi T."/>
            <person name="Toyoda A."/>
            <person name="Oliveira C."/>
            <person name="Osipova E."/>
            <person name="Leigh N.D."/>
            <person name="Simon A."/>
            <person name="Yun M.H."/>
        </authorList>
    </citation>
    <scope>NUCLEOTIDE SEQUENCE</scope>
    <source>
        <strain evidence="2">20211129_DDA</strain>
        <tissue evidence="2">Liver</tissue>
    </source>
</reference>
<protein>
    <submittedName>
        <fullName evidence="2">Uncharacterized protein</fullName>
    </submittedName>
</protein>
<sequence>MCESGLHDNQNGQHYTGDIGGEPSPPPDIQRHLHSFPPCTETPLQQWNPHRKSGALAERAAPLKVRCCLRKGGTRLLRSLPAWLYEPRLGTVNERPGLTLPRQKVLHGP</sequence>